<feature type="transmembrane region" description="Helical" evidence="1">
    <location>
        <begin position="39"/>
        <end position="59"/>
    </location>
</feature>
<protein>
    <submittedName>
        <fullName evidence="2">Uncharacterized protein</fullName>
    </submittedName>
</protein>
<dbReference type="AlphaFoldDB" id="A0AAD8A3Z4"/>
<dbReference type="EMBL" id="JASPKZ010003859">
    <property type="protein sequence ID" value="KAJ9591705.1"/>
    <property type="molecule type" value="Genomic_DNA"/>
</dbReference>
<feature type="transmembrane region" description="Helical" evidence="1">
    <location>
        <begin position="6"/>
        <end position="27"/>
    </location>
</feature>
<evidence type="ECO:0000313" key="2">
    <source>
        <dbReference type="EMBL" id="KAJ9591705.1"/>
    </source>
</evidence>
<reference evidence="2" key="1">
    <citation type="journal article" date="2023" name="IScience">
        <title>Live-bearing cockroach genome reveals convergent evolutionary mechanisms linked to viviparity in insects and beyond.</title>
        <authorList>
            <person name="Fouks B."/>
            <person name="Harrison M.C."/>
            <person name="Mikhailova A.A."/>
            <person name="Marchal E."/>
            <person name="English S."/>
            <person name="Carruthers M."/>
            <person name="Jennings E.C."/>
            <person name="Chiamaka E.L."/>
            <person name="Frigard R.A."/>
            <person name="Pippel M."/>
            <person name="Attardo G.M."/>
            <person name="Benoit J.B."/>
            <person name="Bornberg-Bauer E."/>
            <person name="Tobe S.S."/>
        </authorList>
    </citation>
    <scope>NUCLEOTIDE SEQUENCE</scope>
    <source>
        <strain evidence="2">Stay&amp;Tobe</strain>
    </source>
</reference>
<sequence length="96" mass="10682">SGSLSFAVSSVSVFVSLKGLNLFSVLIAEVISFRVDGLLFRNLCFLSQVLNLLNLHHLMMMGKTGPDSLYMVLKVCRFISEDNELTMQTSIFIYGL</sequence>
<accession>A0AAD8A3Z4</accession>
<evidence type="ECO:0000313" key="3">
    <source>
        <dbReference type="Proteomes" id="UP001233999"/>
    </source>
</evidence>
<feature type="non-terminal residue" evidence="2">
    <location>
        <position position="1"/>
    </location>
</feature>
<gene>
    <name evidence="2" type="ORF">L9F63_001733</name>
</gene>
<feature type="non-terminal residue" evidence="2">
    <location>
        <position position="96"/>
    </location>
</feature>
<keyword evidence="1" id="KW-1133">Transmembrane helix</keyword>
<keyword evidence="1" id="KW-0812">Transmembrane</keyword>
<dbReference type="Proteomes" id="UP001233999">
    <property type="component" value="Unassembled WGS sequence"/>
</dbReference>
<comment type="caution">
    <text evidence="2">The sequence shown here is derived from an EMBL/GenBank/DDBJ whole genome shotgun (WGS) entry which is preliminary data.</text>
</comment>
<evidence type="ECO:0000256" key="1">
    <source>
        <dbReference type="SAM" id="Phobius"/>
    </source>
</evidence>
<proteinExistence type="predicted"/>
<keyword evidence="1" id="KW-0472">Membrane</keyword>
<name>A0AAD8A3Z4_DIPPU</name>
<reference evidence="2" key="2">
    <citation type="submission" date="2023-05" db="EMBL/GenBank/DDBJ databases">
        <authorList>
            <person name="Fouks B."/>
        </authorList>
    </citation>
    <scope>NUCLEOTIDE SEQUENCE</scope>
    <source>
        <strain evidence="2">Stay&amp;Tobe</strain>
        <tissue evidence="2">Testes</tissue>
    </source>
</reference>
<organism evidence="2 3">
    <name type="scientific">Diploptera punctata</name>
    <name type="common">Pacific beetle cockroach</name>
    <dbReference type="NCBI Taxonomy" id="6984"/>
    <lineage>
        <taxon>Eukaryota</taxon>
        <taxon>Metazoa</taxon>
        <taxon>Ecdysozoa</taxon>
        <taxon>Arthropoda</taxon>
        <taxon>Hexapoda</taxon>
        <taxon>Insecta</taxon>
        <taxon>Pterygota</taxon>
        <taxon>Neoptera</taxon>
        <taxon>Polyneoptera</taxon>
        <taxon>Dictyoptera</taxon>
        <taxon>Blattodea</taxon>
        <taxon>Blaberoidea</taxon>
        <taxon>Blaberidae</taxon>
        <taxon>Diplopterinae</taxon>
        <taxon>Diploptera</taxon>
    </lineage>
</organism>
<keyword evidence="3" id="KW-1185">Reference proteome</keyword>